<accession>Q1GRK0</accession>
<evidence type="ECO:0000313" key="1">
    <source>
        <dbReference type="EMBL" id="ABF53722.1"/>
    </source>
</evidence>
<organism evidence="1 2">
    <name type="scientific">Sphingopyxis alaskensis (strain DSM 13593 / LMG 18877 / RB2256)</name>
    <name type="common">Sphingomonas alaskensis</name>
    <dbReference type="NCBI Taxonomy" id="317655"/>
    <lineage>
        <taxon>Bacteria</taxon>
        <taxon>Pseudomonadati</taxon>
        <taxon>Pseudomonadota</taxon>
        <taxon>Alphaproteobacteria</taxon>
        <taxon>Sphingomonadales</taxon>
        <taxon>Sphingomonadaceae</taxon>
        <taxon>Sphingopyxis</taxon>
    </lineage>
</organism>
<dbReference type="STRING" id="317655.Sala_2011"/>
<dbReference type="KEGG" id="sal:Sala_2011"/>
<evidence type="ECO:0008006" key="3">
    <source>
        <dbReference type="Google" id="ProtNLM"/>
    </source>
</evidence>
<name>Q1GRK0_SPHAL</name>
<dbReference type="AlphaFoldDB" id="Q1GRK0"/>
<dbReference type="Gene3D" id="3.30.450.20">
    <property type="entry name" value="PAS domain"/>
    <property type="match status" value="1"/>
</dbReference>
<dbReference type="Proteomes" id="UP000006578">
    <property type="component" value="Chromosome"/>
</dbReference>
<dbReference type="HOGENOM" id="CLU_1577504_0_0_5"/>
<proteinExistence type="predicted"/>
<dbReference type="SUPFAM" id="SSF55785">
    <property type="entry name" value="PYP-like sensor domain (PAS domain)"/>
    <property type="match status" value="1"/>
</dbReference>
<evidence type="ECO:0000313" key="2">
    <source>
        <dbReference type="Proteomes" id="UP000006578"/>
    </source>
</evidence>
<dbReference type="eggNOG" id="COG2202">
    <property type="taxonomic scope" value="Bacteria"/>
</dbReference>
<reference evidence="1 2" key="1">
    <citation type="journal article" date="2009" name="Proc. Natl. Acad. Sci. U.S.A.">
        <title>The genomic basis of trophic strategy in marine bacteria.</title>
        <authorList>
            <person name="Lauro F.M."/>
            <person name="McDougald D."/>
            <person name="Thomas T."/>
            <person name="Williams T.J."/>
            <person name="Egan S."/>
            <person name="Rice S."/>
            <person name="DeMaere M.Z."/>
            <person name="Ting L."/>
            <person name="Ertan H."/>
            <person name="Johnson J."/>
            <person name="Ferriera S."/>
            <person name="Lapidus A."/>
            <person name="Anderson I."/>
            <person name="Kyrpides N."/>
            <person name="Munk A.C."/>
            <person name="Detter C."/>
            <person name="Han C.S."/>
            <person name="Brown M.V."/>
            <person name="Robb F.T."/>
            <person name="Kjelleberg S."/>
            <person name="Cavicchioli R."/>
        </authorList>
    </citation>
    <scope>NUCLEOTIDE SEQUENCE [LARGE SCALE GENOMIC DNA]</scope>
    <source>
        <strain evidence="2">DSM 13593 / LMG 18877 / RB2256</strain>
    </source>
</reference>
<protein>
    <recommendedName>
        <fullName evidence="3">PAS domain-containing protein</fullName>
    </recommendedName>
</protein>
<sequence>MRLAQLAGRQDHQSLSGKAYPCQKRKILALKPTHPLPVHHSWPLYERDRFFALGQLRGDEVLDPIPDIVDVAERPGSPHIRVGEWDCDLTDNNRLRWSDEVHDIFGIPRGAVVRREEAVALYAEESRAAMERLRAYAIRHRRGFTIDVEICPVTTPRRWMRLIAAPVCEADRVVRLQGLKFLVPAAVDRDF</sequence>
<gene>
    <name evidence="1" type="ordered locus">Sala_2011</name>
</gene>
<keyword evidence="2" id="KW-1185">Reference proteome</keyword>
<dbReference type="InterPro" id="IPR035965">
    <property type="entry name" value="PAS-like_dom_sf"/>
</dbReference>
<dbReference type="EMBL" id="CP000356">
    <property type="protein sequence ID" value="ABF53722.1"/>
    <property type="molecule type" value="Genomic_DNA"/>
</dbReference>